<feature type="transmembrane region" description="Helical" evidence="10">
    <location>
        <begin position="50"/>
        <end position="69"/>
    </location>
</feature>
<keyword evidence="7 10" id="KW-1133">Transmembrane helix</keyword>
<feature type="transmembrane region" description="Helical" evidence="10">
    <location>
        <begin position="195"/>
        <end position="212"/>
    </location>
</feature>
<organism evidence="11 12">
    <name type="scientific">Caloranaerobacter azorensis H53214</name>
    <dbReference type="NCBI Taxonomy" id="1156417"/>
    <lineage>
        <taxon>Bacteria</taxon>
        <taxon>Bacillati</taxon>
        <taxon>Bacillota</taxon>
        <taxon>Tissierellia</taxon>
        <taxon>Tissierellales</taxon>
        <taxon>Thermohalobacteraceae</taxon>
        <taxon>Caloranaerobacter</taxon>
    </lineage>
</organism>
<dbReference type="InterPro" id="IPR003445">
    <property type="entry name" value="Cat_transpt"/>
</dbReference>
<evidence type="ECO:0000256" key="5">
    <source>
        <dbReference type="ARBA" id="ARBA00022692"/>
    </source>
</evidence>
<dbReference type="STRING" id="1156417.Y919_06720"/>
<dbReference type="AlphaFoldDB" id="A0A096BHJ9"/>
<evidence type="ECO:0000256" key="1">
    <source>
        <dbReference type="ARBA" id="ARBA00004651"/>
    </source>
</evidence>
<evidence type="ECO:0000256" key="9">
    <source>
        <dbReference type="ARBA" id="ARBA00023136"/>
    </source>
</evidence>
<evidence type="ECO:0000256" key="7">
    <source>
        <dbReference type="ARBA" id="ARBA00022989"/>
    </source>
</evidence>
<dbReference type="EMBL" id="AZTB01000029">
    <property type="protein sequence ID" value="KGG80352.1"/>
    <property type="molecule type" value="Genomic_DNA"/>
</dbReference>
<dbReference type="GO" id="GO:0015379">
    <property type="term" value="F:potassium:chloride symporter activity"/>
    <property type="evidence" value="ECO:0007669"/>
    <property type="project" value="InterPro"/>
</dbReference>
<feature type="transmembrane region" description="Helical" evidence="10">
    <location>
        <begin position="354"/>
        <end position="374"/>
    </location>
</feature>
<evidence type="ECO:0000256" key="10">
    <source>
        <dbReference type="SAM" id="Phobius"/>
    </source>
</evidence>
<dbReference type="InterPro" id="IPR004772">
    <property type="entry name" value="TrkH"/>
</dbReference>
<name>A0A096BHJ9_9FIRM</name>
<feature type="transmembrane region" description="Helical" evidence="10">
    <location>
        <begin position="407"/>
        <end position="432"/>
    </location>
</feature>
<keyword evidence="8" id="KW-0406">Ion transport</keyword>
<evidence type="ECO:0000313" key="11">
    <source>
        <dbReference type="EMBL" id="KGG80352.1"/>
    </source>
</evidence>
<dbReference type="PANTHER" id="PTHR32024">
    <property type="entry name" value="TRK SYSTEM POTASSIUM UPTAKE PROTEIN TRKG-RELATED"/>
    <property type="match status" value="1"/>
</dbReference>
<feature type="transmembrane region" description="Helical" evidence="10">
    <location>
        <begin position="233"/>
        <end position="252"/>
    </location>
</feature>
<evidence type="ECO:0000313" key="12">
    <source>
        <dbReference type="Proteomes" id="UP000029622"/>
    </source>
</evidence>
<dbReference type="NCBIfam" id="TIGR00933">
    <property type="entry name" value="2a38"/>
    <property type="match status" value="1"/>
</dbReference>
<keyword evidence="4" id="KW-0633">Potassium transport</keyword>
<accession>A0A096BHJ9</accession>
<keyword evidence="2" id="KW-0813">Transport</keyword>
<keyword evidence="5 10" id="KW-0812">Transmembrane</keyword>
<comment type="caution">
    <text evidence="11">The sequence shown here is derived from an EMBL/GenBank/DDBJ whole genome shotgun (WGS) entry which is preliminary data.</text>
</comment>
<feature type="transmembrane region" description="Helical" evidence="10">
    <location>
        <begin position="81"/>
        <end position="105"/>
    </location>
</feature>
<evidence type="ECO:0000256" key="4">
    <source>
        <dbReference type="ARBA" id="ARBA00022538"/>
    </source>
</evidence>
<dbReference type="RefSeq" id="WP_035163464.1">
    <property type="nucleotide sequence ID" value="NZ_AZTB01000029.1"/>
</dbReference>
<proteinExistence type="predicted"/>
<feature type="transmembrane region" description="Helical" evidence="10">
    <location>
        <begin position="135"/>
        <end position="156"/>
    </location>
</feature>
<evidence type="ECO:0000256" key="2">
    <source>
        <dbReference type="ARBA" id="ARBA00022448"/>
    </source>
</evidence>
<keyword evidence="9 10" id="KW-0472">Membrane</keyword>
<evidence type="ECO:0000256" key="8">
    <source>
        <dbReference type="ARBA" id="ARBA00023065"/>
    </source>
</evidence>
<feature type="transmembrane region" description="Helical" evidence="10">
    <location>
        <begin position="313"/>
        <end position="333"/>
    </location>
</feature>
<dbReference type="PANTHER" id="PTHR32024:SF1">
    <property type="entry name" value="KTR SYSTEM POTASSIUM UPTAKE PROTEIN B"/>
    <property type="match status" value="1"/>
</dbReference>
<sequence length="452" mass="48714">MITIELGRRLNQFKLNPAQVLVLGFAGLILIGATLLNLPMASQDGKSIGFVNALFTSASAVCVTGLVVVNTATHWTVFGKVVILILLQIGGLGFMTLATLVALLLGRKITLKERLIIQEELNQFTLSGLVKLTRYVIISTAMIEGLGALLLSTRFIPTYGFIKGVSFSIFHSISAFCNAGFDLTGESIVPFVDDVVVNLTIIFLVIVGGLGYTVYMDISQNRKFKRFSLHTKLVLIISALLLLVGFLVIFIVEYNNPATLGKLSFKGKILASAFQAMTPRTAGFNSIDTGAVTNTTAFLTIILMFIGGSPGSTAGGIKTTTVGAIVLAIISVIRGTDDVEVYRKRIPHDLVYRALAVVGIALALIIFVTMILSLTEKDASFLDIFFETTSAFGTVGLSRGLTPNLSVLGRLIITLTMFAGRVGPLTMAFAFAKKQKEYKGTYRYPEERILVG</sequence>
<protein>
    <submittedName>
        <fullName evidence="11">ATP synthase subunit J</fullName>
    </submittedName>
</protein>
<comment type="subcellular location">
    <subcellularLocation>
        <location evidence="1">Cell membrane</location>
        <topology evidence="1">Multi-pass membrane protein</topology>
    </subcellularLocation>
</comment>
<feature type="transmembrane region" description="Helical" evidence="10">
    <location>
        <begin position="20"/>
        <end position="38"/>
    </location>
</feature>
<gene>
    <name evidence="11" type="ORF">Y919_06720</name>
</gene>
<evidence type="ECO:0000256" key="6">
    <source>
        <dbReference type="ARBA" id="ARBA00022958"/>
    </source>
</evidence>
<reference evidence="11 12" key="1">
    <citation type="submission" date="2013-12" db="EMBL/GenBank/DDBJ databases">
        <title>Draft genome sequence of Caloranaerobacter sp. H53214.</title>
        <authorList>
            <person name="Jiang L.J."/>
            <person name="Shao Z.Z."/>
            <person name="Long M.N."/>
        </authorList>
    </citation>
    <scope>NUCLEOTIDE SEQUENCE [LARGE SCALE GENOMIC DNA]</scope>
    <source>
        <strain evidence="11 12">H53214</strain>
    </source>
</reference>
<dbReference type="GO" id="GO:0005886">
    <property type="term" value="C:plasma membrane"/>
    <property type="evidence" value="ECO:0007669"/>
    <property type="project" value="UniProtKB-SubCell"/>
</dbReference>
<dbReference type="Pfam" id="PF02386">
    <property type="entry name" value="TrkH"/>
    <property type="match status" value="1"/>
</dbReference>
<evidence type="ECO:0000256" key="3">
    <source>
        <dbReference type="ARBA" id="ARBA00022475"/>
    </source>
</evidence>
<keyword evidence="3" id="KW-1003">Cell membrane</keyword>
<dbReference type="Proteomes" id="UP000029622">
    <property type="component" value="Unassembled WGS sequence"/>
</dbReference>
<keyword evidence="6" id="KW-0630">Potassium</keyword>